<keyword evidence="5" id="KW-0547">Nucleotide-binding</keyword>
<keyword evidence="9" id="KW-0445">Lipid transport</keyword>
<evidence type="ECO:0000256" key="5">
    <source>
        <dbReference type="ARBA" id="ARBA00022741"/>
    </source>
</evidence>
<feature type="domain" description="ABC transporter" evidence="12">
    <location>
        <begin position="361"/>
        <end position="596"/>
    </location>
</feature>
<feature type="transmembrane region" description="Helical" evidence="11">
    <location>
        <begin position="273"/>
        <end position="295"/>
    </location>
</feature>
<dbReference type="Pfam" id="PF00005">
    <property type="entry name" value="ABC_tran"/>
    <property type="match status" value="1"/>
</dbReference>
<dbReference type="SMART" id="SM00382">
    <property type="entry name" value="AAA"/>
    <property type="match status" value="1"/>
</dbReference>
<keyword evidence="6 14" id="KW-0067">ATP-binding</keyword>
<comment type="caution">
    <text evidence="14">The sequence shown here is derived from an EMBL/GenBank/DDBJ whole genome shotgun (WGS) entry which is preliminary data.</text>
</comment>
<evidence type="ECO:0000313" key="15">
    <source>
        <dbReference type="Proteomes" id="UP000217999"/>
    </source>
</evidence>
<evidence type="ECO:0000256" key="8">
    <source>
        <dbReference type="ARBA" id="ARBA00022989"/>
    </source>
</evidence>
<dbReference type="EMBL" id="NSJF01000001">
    <property type="protein sequence ID" value="PAT36225.1"/>
    <property type="molecule type" value="Genomic_DNA"/>
</dbReference>
<organism evidence="14 15">
    <name type="scientific">Vandammella animalimorsus</name>
    <dbReference type="NCBI Taxonomy" id="2029117"/>
    <lineage>
        <taxon>Bacteria</taxon>
        <taxon>Pseudomonadati</taxon>
        <taxon>Pseudomonadota</taxon>
        <taxon>Betaproteobacteria</taxon>
        <taxon>Burkholderiales</taxon>
        <taxon>Comamonadaceae</taxon>
        <taxon>Vandammella</taxon>
    </lineage>
</organism>
<dbReference type="InterPro" id="IPR003439">
    <property type="entry name" value="ABC_transporter-like_ATP-bd"/>
</dbReference>
<keyword evidence="2" id="KW-0813">Transport</keyword>
<dbReference type="InterPro" id="IPR027417">
    <property type="entry name" value="P-loop_NTPase"/>
</dbReference>
<accession>A0A2A2ACH7</accession>
<keyword evidence="10 11" id="KW-0472">Membrane</keyword>
<dbReference type="InterPro" id="IPR011527">
    <property type="entry name" value="ABC1_TM_dom"/>
</dbReference>
<dbReference type="PANTHER" id="PTHR24221:SF654">
    <property type="entry name" value="ATP-BINDING CASSETTE SUB-FAMILY B MEMBER 6"/>
    <property type="match status" value="1"/>
</dbReference>
<evidence type="ECO:0000259" key="13">
    <source>
        <dbReference type="PROSITE" id="PS50929"/>
    </source>
</evidence>
<dbReference type="Gene3D" id="3.40.50.300">
    <property type="entry name" value="P-loop containing nucleotide triphosphate hydrolases"/>
    <property type="match status" value="1"/>
</dbReference>
<protein>
    <submittedName>
        <fullName evidence="14">ABC transporter ATP-binding protein/permease</fullName>
    </submittedName>
</protein>
<evidence type="ECO:0000256" key="11">
    <source>
        <dbReference type="SAM" id="Phobius"/>
    </source>
</evidence>
<dbReference type="GO" id="GO:0005524">
    <property type="term" value="F:ATP binding"/>
    <property type="evidence" value="ECO:0007669"/>
    <property type="project" value="UniProtKB-KW"/>
</dbReference>
<dbReference type="GO" id="GO:0140359">
    <property type="term" value="F:ABC-type transporter activity"/>
    <property type="evidence" value="ECO:0007669"/>
    <property type="project" value="InterPro"/>
</dbReference>
<evidence type="ECO:0000256" key="4">
    <source>
        <dbReference type="ARBA" id="ARBA00022692"/>
    </source>
</evidence>
<dbReference type="GO" id="GO:0005886">
    <property type="term" value="C:plasma membrane"/>
    <property type="evidence" value="ECO:0007669"/>
    <property type="project" value="UniProtKB-SubCell"/>
</dbReference>
<dbReference type="AlphaFoldDB" id="A0A2A2ACH7"/>
<dbReference type="SUPFAM" id="SSF52540">
    <property type="entry name" value="P-loop containing nucleoside triphosphate hydrolases"/>
    <property type="match status" value="1"/>
</dbReference>
<dbReference type="InterPro" id="IPR036640">
    <property type="entry name" value="ABC1_TM_sf"/>
</dbReference>
<dbReference type="GO" id="GO:0034040">
    <property type="term" value="F:ATPase-coupled lipid transmembrane transporter activity"/>
    <property type="evidence" value="ECO:0007669"/>
    <property type="project" value="TreeGrafter"/>
</dbReference>
<feature type="transmembrane region" description="Helical" evidence="11">
    <location>
        <begin position="42"/>
        <end position="67"/>
    </location>
</feature>
<dbReference type="InterPro" id="IPR017871">
    <property type="entry name" value="ABC_transporter-like_CS"/>
</dbReference>
<feature type="domain" description="ABC transmembrane type-1" evidence="13">
    <location>
        <begin position="41"/>
        <end position="330"/>
    </location>
</feature>
<keyword evidence="8 11" id="KW-1133">Transmembrane helix</keyword>
<feature type="transmembrane region" description="Helical" evidence="11">
    <location>
        <begin position="158"/>
        <end position="181"/>
    </location>
</feature>
<sequence>MNAPARLPTRSSTRPPTRSWRATWRLLIDSAAPHAHALRRSLLMLAAAAVLQGLALALMLPIFSALLSATQGRMAGAQALAAALPWLLGFGALALAALALRWRAQWFDYGGQQADAVHRLRSLAGEQLRRMPLLQLQQKRAGEMGAALLGNVDEGLNYTITIATLITQSALTPLAAALGVLAWDWRLGLALLLVFPALIPLYRWRRPAFGRGMRALAEANAQCSGDVLEYAQGLAVLRAARCTGARAARLQESFERLERMQALGQKKGLRPNLIISSVVELSLLLVMAAGVSWAVRGQMDLAVLAAVAVMLARFGEPLSTVVSMTAIVELIETGLERIHALLAVPPLPQAAPAQAPTAFDIAFENVDFAYADGAPPVLQGFCARLPARGMTALVGPSGGGKTTITRLLMRHADPQAGRVCIGGVDVRHIPPEALGRLVSVVFQDVYLFNDSVLANIRMARPEASEDEVRQAARAAQCLDFIERLPQGWHTRIGEMGASLSGGERQRISIARALLKNAPIVVLDEPTAALDTESELAVQRAIEALVRERTVIVIAHRLSTIAGAGQIIVIDQGHALETGTHAELLAKNGRYAALWRAQQGARQWRA</sequence>
<evidence type="ECO:0000313" key="14">
    <source>
        <dbReference type="EMBL" id="PAT36225.1"/>
    </source>
</evidence>
<evidence type="ECO:0000256" key="7">
    <source>
        <dbReference type="ARBA" id="ARBA00022967"/>
    </source>
</evidence>
<dbReference type="Gene3D" id="1.20.1560.10">
    <property type="entry name" value="ABC transporter type 1, transmembrane domain"/>
    <property type="match status" value="1"/>
</dbReference>
<dbReference type="FunFam" id="3.40.50.300:FF:000221">
    <property type="entry name" value="Multidrug ABC transporter ATP-binding protein"/>
    <property type="match status" value="1"/>
</dbReference>
<gene>
    <name evidence="14" type="ORF">CK620_03215</name>
</gene>
<evidence type="ECO:0000256" key="3">
    <source>
        <dbReference type="ARBA" id="ARBA00022475"/>
    </source>
</evidence>
<dbReference type="Pfam" id="PF00664">
    <property type="entry name" value="ABC_membrane"/>
    <property type="match status" value="1"/>
</dbReference>
<keyword evidence="7" id="KW-1278">Translocase</keyword>
<keyword evidence="4 11" id="KW-0812">Transmembrane</keyword>
<dbReference type="PROSITE" id="PS50929">
    <property type="entry name" value="ABC_TM1F"/>
    <property type="match status" value="1"/>
</dbReference>
<evidence type="ECO:0000259" key="12">
    <source>
        <dbReference type="PROSITE" id="PS50893"/>
    </source>
</evidence>
<proteinExistence type="predicted"/>
<feature type="transmembrane region" description="Helical" evidence="11">
    <location>
        <begin position="187"/>
        <end position="204"/>
    </location>
</feature>
<evidence type="ECO:0000256" key="1">
    <source>
        <dbReference type="ARBA" id="ARBA00004651"/>
    </source>
</evidence>
<name>A0A2A2ACH7_9BURK</name>
<evidence type="ECO:0000256" key="10">
    <source>
        <dbReference type="ARBA" id="ARBA00023136"/>
    </source>
</evidence>
<dbReference type="PROSITE" id="PS00211">
    <property type="entry name" value="ABC_TRANSPORTER_1"/>
    <property type="match status" value="1"/>
</dbReference>
<dbReference type="PANTHER" id="PTHR24221">
    <property type="entry name" value="ATP-BINDING CASSETTE SUB-FAMILY B"/>
    <property type="match status" value="1"/>
</dbReference>
<dbReference type="RefSeq" id="WP_095549025.1">
    <property type="nucleotide sequence ID" value="NZ_NSJF01000001.1"/>
</dbReference>
<dbReference type="SUPFAM" id="SSF90123">
    <property type="entry name" value="ABC transporter transmembrane region"/>
    <property type="match status" value="1"/>
</dbReference>
<keyword evidence="3" id="KW-1003">Cell membrane</keyword>
<evidence type="ECO:0000256" key="2">
    <source>
        <dbReference type="ARBA" id="ARBA00022448"/>
    </source>
</evidence>
<comment type="subcellular location">
    <subcellularLocation>
        <location evidence="1">Cell membrane</location>
        <topology evidence="1">Multi-pass membrane protein</topology>
    </subcellularLocation>
</comment>
<evidence type="ECO:0000256" key="9">
    <source>
        <dbReference type="ARBA" id="ARBA00023055"/>
    </source>
</evidence>
<evidence type="ECO:0000256" key="6">
    <source>
        <dbReference type="ARBA" id="ARBA00022840"/>
    </source>
</evidence>
<dbReference type="InterPro" id="IPR003593">
    <property type="entry name" value="AAA+_ATPase"/>
</dbReference>
<dbReference type="InterPro" id="IPR039421">
    <property type="entry name" value="Type_1_exporter"/>
</dbReference>
<reference evidence="14 15" key="1">
    <citation type="submission" date="2017-08" db="EMBL/GenBank/DDBJ databases">
        <title>WGS of Clinical strains of the CDC Group NO-1 linked to zoonotic infections in humans.</title>
        <authorList>
            <person name="Bernier A.-M."/>
            <person name="Bernard K."/>
        </authorList>
    </citation>
    <scope>NUCLEOTIDE SEQUENCE [LARGE SCALE GENOMIC DNA]</scope>
    <source>
        <strain evidence="14 15">NML03-0146</strain>
    </source>
</reference>
<feature type="transmembrane region" description="Helical" evidence="11">
    <location>
        <begin position="79"/>
        <end position="100"/>
    </location>
</feature>
<dbReference type="Proteomes" id="UP000217999">
    <property type="component" value="Unassembled WGS sequence"/>
</dbReference>
<dbReference type="PROSITE" id="PS50893">
    <property type="entry name" value="ABC_TRANSPORTER_2"/>
    <property type="match status" value="1"/>
</dbReference>
<dbReference type="GO" id="GO:0016887">
    <property type="term" value="F:ATP hydrolysis activity"/>
    <property type="evidence" value="ECO:0007669"/>
    <property type="project" value="InterPro"/>
</dbReference>